<keyword evidence="3" id="KW-1185">Reference proteome</keyword>
<protein>
    <submittedName>
        <fullName evidence="2">T9SS type A sorting domain-containing protein</fullName>
    </submittedName>
</protein>
<name>A0A431U7X7_9BACT</name>
<comment type="caution">
    <text evidence="2">The sequence shown here is derived from an EMBL/GenBank/DDBJ whole genome shotgun (WGS) entry which is preliminary data.</text>
</comment>
<accession>A0A431U7X7</accession>
<reference evidence="2 3" key="1">
    <citation type="submission" date="2018-12" db="EMBL/GenBank/DDBJ databases">
        <title>Hymenobacter gummosus sp. nov., isolated from a spring.</title>
        <authorList>
            <person name="Nie L."/>
        </authorList>
    </citation>
    <scope>NUCLEOTIDE SEQUENCE [LARGE SCALE GENOMIC DNA]</scope>
    <source>
        <strain evidence="2 3">KCTC 52166</strain>
    </source>
</reference>
<dbReference type="RefSeq" id="WP_126691265.1">
    <property type="nucleotide sequence ID" value="NZ_RXOF01000001.1"/>
</dbReference>
<feature type="signal peptide" evidence="1">
    <location>
        <begin position="1"/>
        <end position="19"/>
    </location>
</feature>
<feature type="chain" id="PRO_5019310828" evidence="1">
    <location>
        <begin position="20"/>
        <end position="263"/>
    </location>
</feature>
<dbReference type="AlphaFoldDB" id="A0A431U7X7"/>
<dbReference type="EMBL" id="RXOF01000001">
    <property type="protein sequence ID" value="RTQ53339.1"/>
    <property type="molecule type" value="Genomic_DNA"/>
</dbReference>
<dbReference type="OrthoDB" id="880243at2"/>
<proteinExistence type="predicted"/>
<dbReference type="Proteomes" id="UP000282184">
    <property type="component" value="Unassembled WGS sequence"/>
</dbReference>
<evidence type="ECO:0000313" key="2">
    <source>
        <dbReference type="EMBL" id="RTQ53339.1"/>
    </source>
</evidence>
<keyword evidence="1" id="KW-0732">Signal</keyword>
<organism evidence="2 3">
    <name type="scientific">Hymenobacter gummosus</name>
    <dbReference type="NCBI Taxonomy" id="1776032"/>
    <lineage>
        <taxon>Bacteria</taxon>
        <taxon>Pseudomonadati</taxon>
        <taxon>Bacteroidota</taxon>
        <taxon>Cytophagia</taxon>
        <taxon>Cytophagales</taxon>
        <taxon>Hymenobacteraceae</taxon>
        <taxon>Hymenobacter</taxon>
    </lineage>
</organism>
<sequence length="263" mass="27808">MRHYLLYVALLSAPGLAAAQTVQPAGAPTTPVGWTSPISASNSFSTAHPLDLNGDGTLDVAFANVYNAPTGGGSATLRSFSLATLHLNVEVAADSAEFDSAKRFQAGQLIRHGIRWGGSSYLDYEVTGNGGTGGRGFFRDGVPGFVVARMAVGGTWQYWWIFVESRSNGNRRVGYYGVSAGLPLRTMASAHLPGLQAYPNPTASGWRVQTTYRGPYQLFDATGRVVAVGHISGPETVLPANSLKSGLYRLQLGQSGGLALRKE</sequence>
<evidence type="ECO:0000256" key="1">
    <source>
        <dbReference type="SAM" id="SignalP"/>
    </source>
</evidence>
<evidence type="ECO:0000313" key="3">
    <source>
        <dbReference type="Proteomes" id="UP000282184"/>
    </source>
</evidence>
<gene>
    <name evidence="2" type="ORF">EJV47_00950</name>
</gene>